<dbReference type="PANTHER" id="PTHR36206">
    <property type="entry name" value="ASPERCRYPTIN BIOSYNTHESIS CLUSTER-SPECIFIC TRANSCRIPTION REGULATOR ATNN-RELATED"/>
    <property type="match status" value="1"/>
</dbReference>
<keyword evidence="8" id="KW-1185">Reference proteome</keyword>
<evidence type="ECO:0008006" key="9">
    <source>
        <dbReference type="Google" id="ProtNLM"/>
    </source>
</evidence>
<proteinExistence type="predicted"/>
<accession>A0A318ZEJ0</accession>
<protein>
    <recommendedName>
        <fullName evidence="9">C6 zinc finger domain protein</fullName>
    </recommendedName>
</protein>
<evidence type="ECO:0000256" key="3">
    <source>
        <dbReference type="ARBA" id="ARBA00023015"/>
    </source>
</evidence>
<dbReference type="PANTHER" id="PTHR36206:SF16">
    <property type="entry name" value="TRANSCRIPTION FACTOR DOMAIN-CONTAINING PROTEIN-RELATED"/>
    <property type="match status" value="1"/>
</dbReference>
<keyword evidence="1" id="KW-0479">Metal-binding</keyword>
<keyword evidence="2" id="KW-0862">Zinc</keyword>
<reference evidence="7 8" key="1">
    <citation type="submission" date="2016-12" db="EMBL/GenBank/DDBJ databases">
        <title>The genomes of Aspergillus section Nigri reveals drivers in fungal speciation.</title>
        <authorList>
            <consortium name="DOE Joint Genome Institute"/>
            <person name="Vesth T.C."/>
            <person name="Nybo J."/>
            <person name="Theobald S."/>
            <person name="Brandl J."/>
            <person name="Frisvad J.C."/>
            <person name="Nielsen K.F."/>
            <person name="Lyhne E.K."/>
            <person name="Kogle M.E."/>
            <person name="Kuo A."/>
            <person name="Riley R."/>
            <person name="Clum A."/>
            <person name="Nolan M."/>
            <person name="Lipzen A."/>
            <person name="Salamov A."/>
            <person name="Henrissat B."/>
            <person name="Wiebenga A."/>
            <person name="De Vries R.P."/>
            <person name="Grigoriev I.V."/>
            <person name="Mortensen U.H."/>
            <person name="Andersen M.R."/>
            <person name="Baker S.E."/>
        </authorList>
    </citation>
    <scope>NUCLEOTIDE SEQUENCE [LARGE SCALE GENOMIC DNA]</scope>
    <source>
        <strain evidence="7 8">JOP 1030-1</strain>
    </source>
</reference>
<evidence type="ECO:0000256" key="1">
    <source>
        <dbReference type="ARBA" id="ARBA00022723"/>
    </source>
</evidence>
<dbReference type="GO" id="GO:0003677">
    <property type="term" value="F:DNA binding"/>
    <property type="evidence" value="ECO:0007669"/>
    <property type="project" value="UniProtKB-KW"/>
</dbReference>
<name>A0A318ZEJ0_9EURO</name>
<dbReference type="Pfam" id="PF11951">
    <property type="entry name" value="Fungal_trans_2"/>
    <property type="match status" value="1"/>
</dbReference>
<dbReference type="RefSeq" id="XP_025431953.1">
    <property type="nucleotide sequence ID" value="XM_025578073.1"/>
</dbReference>
<dbReference type="Proteomes" id="UP000248349">
    <property type="component" value="Unassembled WGS sequence"/>
</dbReference>
<evidence type="ECO:0000256" key="4">
    <source>
        <dbReference type="ARBA" id="ARBA00023125"/>
    </source>
</evidence>
<gene>
    <name evidence="7" type="ORF">BP01DRAFT_391327</name>
</gene>
<dbReference type="AlphaFoldDB" id="A0A318ZEJ0"/>
<dbReference type="GO" id="GO:0046872">
    <property type="term" value="F:metal ion binding"/>
    <property type="evidence" value="ECO:0007669"/>
    <property type="project" value="UniProtKB-KW"/>
</dbReference>
<evidence type="ECO:0000256" key="6">
    <source>
        <dbReference type="ARBA" id="ARBA00023242"/>
    </source>
</evidence>
<dbReference type="InterPro" id="IPR052360">
    <property type="entry name" value="Transcr_Regulatory_Proteins"/>
</dbReference>
<dbReference type="EMBL" id="KZ821229">
    <property type="protein sequence ID" value="PYH45971.1"/>
    <property type="molecule type" value="Genomic_DNA"/>
</dbReference>
<dbReference type="GeneID" id="37079302"/>
<evidence type="ECO:0000313" key="7">
    <source>
        <dbReference type="EMBL" id="PYH45971.1"/>
    </source>
</evidence>
<dbReference type="OrthoDB" id="2593732at2759"/>
<keyword evidence="3" id="KW-0805">Transcription regulation</keyword>
<keyword evidence="4" id="KW-0238">DNA-binding</keyword>
<evidence type="ECO:0000256" key="2">
    <source>
        <dbReference type="ARBA" id="ARBA00022833"/>
    </source>
</evidence>
<dbReference type="STRING" id="1450539.A0A318ZEJ0"/>
<organism evidence="7 8">
    <name type="scientific">Aspergillus saccharolyticus JOP 1030-1</name>
    <dbReference type="NCBI Taxonomy" id="1450539"/>
    <lineage>
        <taxon>Eukaryota</taxon>
        <taxon>Fungi</taxon>
        <taxon>Dikarya</taxon>
        <taxon>Ascomycota</taxon>
        <taxon>Pezizomycotina</taxon>
        <taxon>Eurotiomycetes</taxon>
        <taxon>Eurotiomycetidae</taxon>
        <taxon>Eurotiales</taxon>
        <taxon>Aspergillaceae</taxon>
        <taxon>Aspergillus</taxon>
        <taxon>Aspergillus subgen. Circumdati</taxon>
    </lineage>
</organism>
<sequence length="433" mass="49151">MSSDERRCIDFFQTRTMPMLVSFFEWEVWRRLALQLSQAEPAVCHALVSLSAMHSNTEVGGLSRGQARRHRAQYHRFAIEQYGRAMSTLCRRLTSQDPHVAVIALVCCIVFTYLEVLQGNNENACTHLTNGIHILSGKKGEEARSIVRVKLQHYHRENRLPTLSPEMALLAAIMHLDIQLQVHRYVAKQRDAIQVRGDRQRLLRFQNLDEAWRELQPISGSCLGCLTITQEALQSPAADLFPIFIARHKLSLQLQDHIAAFNELAAQIPCPSAKEVPCMNLIRMQHIVLKTHVYREMELSEHVWEKFTPDFMAALQFGEATIESLEAEFGPKKPSDGPLKCRHLPTRQRGIQLLRRWPHWEGPHHTSTFVALVEGAVNLEEERRDPVTGVIPEEALVADVAVIKKEGCPPTLGYTLSHPGGPRLELPFPMSTE</sequence>
<keyword evidence="5" id="KW-0804">Transcription</keyword>
<evidence type="ECO:0000313" key="8">
    <source>
        <dbReference type="Proteomes" id="UP000248349"/>
    </source>
</evidence>
<evidence type="ECO:0000256" key="5">
    <source>
        <dbReference type="ARBA" id="ARBA00023163"/>
    </source>
</evidence>
<dbReference type="InterPro" id="IPR021858">
    <property type="entry name" value="Fun_TF"/>
</dbReference>
<keyword evidence="6" id="KW-0539">Nucleus</keyword>